<gene>
    <name evidence="1" type="ORF">HMPREF9136_1735</name>
</gene>
<proteinExistence type="predicted"/>
<protein>
    <submittedName>
        <fullName evidence="1">Uncharacterized protein</fullName>
    </submittedName>
</protein>
<reference evidence="1 2" key="1">
    <citation type="submission" date="2011-04" db="EMBL/GenBank/DDBJ databases">
        <authorList>
            <person name="Muzny D."/>
            <person name="Qin X."/>
            <person name="Deng J."/>
            <person name="Jiang H."/>
            <person name="Liu Y."/>
            <person name="Qu J."/>
            <person name="Song X.-Z."/>
            <person name="Zhang L."/>
            <person name="Thornton R."/>
            <person name="Coyle M."/>
            <person name="Francisco L."/>
            <person name="Jackson L."/>
            <person name="Javaid M."/>
            <person name="Korchina V."/>
            <person name="Kovar C."/>
            <person name="Mata R."/>
            <person name="Mathew T."/>
            <person name="Ngo R."/>
            <person name="Nguyen L."/>
            <person name="Nguyen N."/>
            <person name="Okwuonu G."/>
            <person name="Ongeri F."/>
            <person name="Pham C."/>
            <person name="Simmons D."/>
            <person name="Wilczek-Boney K."/>
            <person name="Hale W."/>
            <person name="Jakkamsetti A."/>
            <person name="Pham P."/>
            <person name="Ruth R."/>
            <person name="San Lucas F."/>
            <person name="Warren J."/>
            <person name="Zhang J."/>
            <person name="Zhao Z."/>
            <person name="Zhou C."/>
            <person name="Zhu D."/>
            <person name="Lee S."/>
            <person name="Bess C."/>
            <person name="Blankenburg K."/>
            <person name="Forbes L."/>
            <person name="Fu Q."/>
            <person name="Gubbala S."/>
            <person name="Hirani K."/>
            <person name="Jayaseelan J.C."/>
            <person name="Lara F."/>
            <person name="Munidasa M."/>
            <person name="Palculict T."/>
            <person name="Patil S."/>
            <person name="Pu L.-L."/>
            <person name="Saada N."/>
            <person name="Tang L."/>
            <person name="Weissenberger G."/>
            <person name="Zhu Y."/>
            <person name="Hemphill L."/>
            <person name="Shang Y."/>
            <person name="Youmans B."/>
            <person name="Ayvaz T."/>
            <person name="Ross M."/>
            <person name="Santibanez J."/>
            <person name="Aqrawi P."/>
            <person name="Gross S."/>
            <person name="Joshi V."/>
            <person name="Fowler G."/>
            <person name="Nazareth L."/>
            <person name="Reid J."/>
            <person name="Worley K."/>
            <person name="Petrosino J."/>
            <person name="Highlander S."/>
            <person name="Gibbs R."/>
        </authorList>
    </citation>
    <scope>NUCLEOTIDE SEQUENCE [LARGE SCALE GENOMIC DNA]</scope>
    <source>
        <strain evidence="1 2">DSM 3688</strain>
    </source>
</reference>
<dbReference type="Proteomes" id="UP000007820">
    <property type="component" value="Unassembled WGS sequence"/>
</dbReference>
<organism evidence="1 2">
    <name type="scientific">Prevotella dentalis (strain ATCC 49559 / DSM 3688 / JCM 13448 / NCTC 12043 / ES 2772)</name>
    <name type="common">Mitsuokella dentalis</name>
    <dbReference type="NCBI Taxonomy" id="908937"/>
    <lineage>
        <taxon>Bacteria</taxon>
        <taxon>Pseudomonadati</taxon>
        <taxon>Bacteroidota</taxon>
        <taxon>Bacteroidia</taxon>
        <taxon>Bacteroidales</taxon>
        <taxon>Prevotellaceae</taxon>
        <taxon>Prevotella</taxon>
    </lineage>
</organism>
<evidence type="ECO:0000313" key="1">
    <source>
        <dbReference type="EMBL" id="EGQ13879.1"/>
    </source>
</evidence>
<sequence>MTCHITVNLPAKVVKIILNRNYLDYFNDRMTLQNVIYGLSVPRPSS</sequence>
<dbReference type="EMBL" id="AFPW01000025">
    <property type="protein sequence ID" value="EGQ13879.1"/>
    <property type="molecule type" value="Genomic_DNA"/>
</dbReference>
<name>F9D4F7_PREDD</name>
<comment type="caution">
    <text evidence="1">The sequence shown here is derived from an EMBL/GenBank/DDBJ whole genome shotgun (WGS) entry which is preliminary data.</text>
</comment>
<dbReference type="AlphaFoldDB" id="F9D4F7"/>
<evidence type="ECO:0000313" key="2">
    <source>
        <dbReference type="Proteomes" id="UP000007820"/>
    </source>
</evidence>
<accession>F9D4F7</accession>